<dbReference type="PANTHER" id="PTHR13808:SF1">
    <property type="entry name" value="HISTONE ACETYLTRANSFERASE"/>
    <property type="match status" value="1"/>
</dbReference>
<dbReference type="InterPro" id="IPR000197">
    <property type="entry name" value="Znf_TAZ"/>
</dbReference>
<evidence type="ECO:0000313" key="16">
    <source>
        <dbReference type="EnsemblMetazoa" id="XP_022643560"/>
    </source>
</evidence>
<keyword evidence="10" id="KW-0539">Nucleus</keyword>
<evidence type="ECO:0000256" key="10">
    <source>
        <dbReference type="ARBA" id="ARBA00023242"/>
    </source>
</evidence>
<evidence type="ECO:0000256" key="2">
    <source>
        <dbReference type="ARBA" id="ARBA00013184"/>
    </source>
</evidence>
<dbReference type="EnsemblMetazoa" id="XM_022787823">
    <property type="protein sequence ID" value="XP_022643558"/>
    <property type="gene ID" value="LOC111242892"/>
</dbReference>
<keyword evidence="8" id="KW-0805">Transcription regulation</keyword>
<dbReference type="GO" id="GO:0045944">
    <property type="term" value="P:positive regulation of transcription by RNA polymerase II"/>
    <property type="evidence" value="ECO:0007669"/>
    <property type="project" value="TreeGrafter"/>
</dbReference>
<dbReference type="RefSeq" id="XP_022643556.1">
    <property type="nucleotide sequence ID" value="XM_022787821.1"/>
</dbReference>
<dbReference type="AlphaFoldDB" id="A0A7M7IWE3"/>
<dbReference type="KEGG" id="vde:111242892"/>
<reference evidence="16" key="1">
    <citation type="submission" date="2021-01" db="UniProtKB">
        <authorList>
            <consortium name="EnsemblMetazoa"/>
        </authorList>
    </citation>
    <scope>IDENTIFICATION</scope>
</reference>
<keyword evidence="7" id="KW-0156">Chromatin regulator</keyword>
<organism evidence="16 17">
    <name type="scientific">Varroa destructor</name>
    <name type="common">Honeybee mite</name>
    <dbReference type="NCBI Taxonomy" id="109461"/>
    <lineage>
        <taxon>Eukaryota</taxon>
        <taxon>Metazoa</taxon>
        <taxon>Ecdysozoa</taxon>
        <taxon>Arthropoda</taxon>
        <taxon>Chelicerata</taxon>
        <taxon>Arachnida</taxon>
        <taxon>Acari</taxon>
        <taxon>Parasitiformes</taxon>
        <taxon>Mesostigmata</taxon>
        <taxon>Gamasina</taxon>
        <taxon>Dermanyssoidea</taxon>
        <taxon>Varroidae</taxon>
        <taxon>Varroa</taxon>
    </lineage>
</organism>
<feature type="domain" description="KIX" evidence="15">
    <location>
        <begin position="221"/>
        <end position="296"/>
    </location>
</feature>
<dbReference type="EnsemblMetazoa" id="XM_022787819">
    <property type="protein sequence ID" value="XP_022643554"/>
    <property type="gene ID" value="LOC111242891"/>
</dbReference>
<dbReference type="Pfam" id="PF02172">
    <property type="entry name" value="KIX"/>
    <property type="match status" value="1"/>
</dbReference>
<dbReference type="GO" id="GO:0031490">
    <property type="term" value="F:chromatin DNA binding"/>
    <property type="evidence" value="ECO:0007669"/>
    <property type="project" value="TreeGrafter"/>
</dbReference>
<keyword evidence="5 12" id="KW-0863">Zinc-finger</keyword>
<evidence type="ECO:0000256" key="8">
    <source>
        <dbReference type="ARBA" id="ARBA00023015"/>
    </source>
</evidence>
<accession>A0A7M7IWE3</accession>
<keyword evidence="17" id="KW-1185">Reference proteome</keyword>
<keyword evidence="4 12" id="KW-0479">Metal-binding</keyword>
<evidence type="ECO:0000256" key="5">
    <source>
        <dbReference type="ARBA" id="ARBA00022771"/>
    </source>
</evidence>
<dbReference type="GO" id="GO:0004402">
    <property type="term" value="F:histone acetyltransferase activity"/>
    <property type="evidence" value="ECO:0007669"/>
    <property type="project" value="InterPro"/>
</dbReference>
<feature type="compositionally biased region" description="Polar residues" evidence="13">
    <location>
        <begin position="193"/>
        <end position="210"/>
    </location>
</feature>
<dbReference type="GO" id="GO:0008270">
    <property type="term" value="F:zinc ion binding"/>
    <property type="evidence" value="ECO:0007669"/>
    <property type="project" value="UniProtKB-KW"/>
</dbReference>
<dbReference type="InterPro" id="IPR035898">
    <property type="entry name" value="TAZ_dom_sf"/>
</dbReference>
<dbReference type="GO" id="GO:0003713">
    <property type="term" value="F:transcription coactivator activity"/>
    <property type="evidence" value="ECO:0007669"/>
    <property type="project" value="TreeGrafter"/>
</dbReference>
<dbReference type="SUPFAM" id="SSF57933">
    <property type="entry name" value="TAZ domain"/>
    <property type="match status" value="1"/>
</dbReference>
<dbReference type="RefSeq" id="XP_022643555.1">
    <property type="nucleotide sequence ID" value="XM_022787820.1"/>
</dbReference>
<dbReference type="RefSeq" id="XP_022643557.1">
    <property type="nucleotide sequence ID" value="XM_022787822.1"/>
</dbReference>
<dbReference type="PROSITE" id="PS50952">
    <property type="entry name" value="KIX"/>
    <property type="match status" value="1"/>
</dbReference>
<keyword evidence="9" id="KW-0804">Transcription</keyword>
<keyword evidence="6 12" id="KW-0862">Zinc</keyword>
<dbReference type="OrthoDB" id="6435608at2759"/>
<dbReference type="GeneID" id="111242892"/>
<dbReference type="EC" id="2.3.1.48" evidence="2"/>
<dbReference type="EnsemblMetazoa" id="XM_022787825">
    <property type="protein sequence ID" value="XP_022643560"/>
    <property type="gene ID" value="LOC111242892"/>
</dbReference>
<dbReference type="Proteomes" id="UP000594260">
    <property type="component" value="Unplaced"/>
</dbReference>
<dbReference type="PANTHER" id="PTHR13808">
    <property type="entry name" value="CBP/P300-RELATED"/>
    <property type="match status" value="1"/>
</dbReference>
<evidence type="ECO:0000259" key="14">
    <source>
        <dbReference type="PROSITE" id="PS50134"/>
    </source>
</evidence>
<dbReference type="EnsemblMetazoa" id="XM_022787821">
    <property type="protein sequence ID" value="XP_022643556"/>
    <property type="gene ID" value="LOC111242891"/>
</dbReference>
<evidence type="ECO:0000256" key="4">
    <source>
        <dbReference type="ARBA" id="ARBA00022723"/>
    </source>
</evidence>
<feature type="zinc finger region" description="TAZ-type" evidence="12">
    <location>
        <begin position="11"/>
        <end position="91"/>
    </location>
</feature>
<dbReference type="Gene3D" id="1.10.246.20">
    <property type="entry name" value="Coactivator CBP, KIX domain"/>
    <property type="match status" value="1"/>
</dbReference>
<dbReference type="KEGG" id="vde:111242891"/>
<sequence length="306" mass="34757">MPLRDPFEPGDGLSVRSFQKHLCLALHARRCRRPEGQCGVSYCSTMKTVLDHITQCVGPGDCRVPLCPTTRRIMSHWLSCTHLNCPLCRTMLPSRIQRERPLLDELQARRGQADLAAHGAIQVVQPAPHAPLRRLLAPQQIAPIELRGLVVEREGSAQNSMSTDMQRVYAGLGLPYFAPTQDTNQENQERRPPSTNTDRSLSAELDSSSGEPERQNGEDLTDPNEWKSFVTLDQREHLVDKIVQFLSDQYPSIPRVFLNPRIAKKLESSMLEKAGSRKEYYDLVAAKICLMEREFRRWQLPQRAAH</sequence>
<dbReference type="InterPro" id="IPR013178">
    <property type="entry name" value="Histone_AcTrfase_Rtt109/CBP"/>
</dbReference>
<dbReference type="GO" id="GO:0000123">
    <property type="term" value="C:histone acetyltransferase complex"/>
    <property type="evidence" value="ECO:0007669"/>
    <property type="project" value="TreeGrafter"/>
</dbReference>
<comment type="catalytic activity">
    <reaction evidence="11">
        <text>L-lysyl-[protein] + acetyl-CoA = N(6)-acetyl-L-lysyl-[protein] + CoA + H(+)</text>
        <dbReference type="Rhea" id="RHEA:45948"/>
        <dbReference type="Rhea" id="RHEA-COMP:9752"/>
        <dbReference type="Rhea" id="RHEA-COMP:10731"/>
        <dbReference type="ChEBI" id="CHEBI:15378"/>
        <dbReference type="ChEBI" id="CHEBI:29969"/>
        <dbReference type="ChEBI" id="CHEBI:57287"/>
        <dbReference type="ChEBI" id="CHEBI:57288"/>
        <dbReference type="ChEBI" id="CHEBI:61930"/>
        <dbReference type="EC" id="2.3.1.48"/>
    </reaction>
</comment>
<dbReference type="RefSeq" id="XP_022643554.1">
    <property type="nucleotide sequence ID" value="XM_022787819.1"/>
</dbReference>
<name>A0A7M7IWE3_VARDE</name>
<dbReference type="Gene3D" id="1.20.1020.10">
    <property type="entry name" value="TAZ domain"/>
    <property type="match status" value="1"/>
</dbReference>
<dbReference type="RefSeq" id="XP_022643553.1">
    <property type="nucleotide sequence ID" value="XM_022787818.1"/>
</dbReference>
<dbReference type="EnsemblMetazoa" id="XM_022787818">
    <property type="protein sequence ID" value="XP_022643553"/>
    <property type="gene ID" value="LOC111242891"/>
</dbReference>
<comment type="subcellular location">
    <subcellularLocation>
        <location evidence="1">Nucleus</location>
    </subcellularLocation>
</comment>
<dbReference type="SUPFAM" id="SSF47040">
    <property type="entry name" value="Kix domain of CBP (creb binding protein)"/>
    <property type="match status" value="1"/>
</dbReference>
<evidence type="ECO:0000256" key="3">
    <source>
        <dbReference type="ARBA" id="ARBA00022679"/>
    </source>
</evidence>
<dbReference type="InterPro" id="IPR036529">
    <property type="entry name" value="KIX_dom_sf"/>
</dbReference>
<feature type="domain" description="TAZ-type" evidence="14">
    <location>
        <begin position="11"/>
        <end position="91"/>
    </location>
</feature>
<keyword evidence="3" id="KW-0808">Transferase</keyword>
<dbReference type="PROSITE" id="PS50134">
    <property type="entry name" value="ZF_TAZ"/>
    <property type="match status" value="1"/>
</dbReference>
<dbReference type="RefSeq" id="XP_022643558.1">
    <property type="nucleotide sequence ID" value="XM_022787823.1"/>
</dbReference>
<dbReference type="Pfam" id="PF02135">
    <property type="entry name" value="zf-TAZ"/>
    <property type="match status" value="1"/>
</dbReference>
<dbReference type="InterPro" id="IPR003101">
    <property type="entry name" value="KIX_dom"/>
</dbReference>
<evidence type="ECO:0000313" key="17">
    <source>
        <dbReference type="Proteomes" id="UP000594260"/>
    </source>
</evidence>
<dbReference type="EnsemblMetazoa" id="XM_022787822">
    <property type="protein sequence ID" value="XP_022643557"/>
    <property type="gene ID" value="LOC111242892"/>
</dbReference>
<dbReference type="EnsemblMetazoa" id="XM_022787824">
    <property type="protein sequence ID" value="XP_022643559"/>
    <property type="gene ID" value="LOC111242892"/>
</dbReference>
<protein>
    <recommendedName>
        <fullName evidence="2">histone acetyltransferase</fullName>
        <ecNumber evidence="2">2.3.1.48</ecNumber>
    </recommendedName>
</protein>
<evidence type="ECO:0000256" key="12">
    <source>
        <dbReference type="PROSITE-ProRule" id="PRU00203"/>
    </source>
</evidence>
<dbReference type="GO" id="GO:0005634">
    <property type="term" value="C:nucleus"/>
    <property type="evidence" value="ECO:0007669"/>
    <property type="project" value="UniProtKB-SubCell"/>
</dbReference>
<dbReference type="InParanoid" id="A0A7M7IWE3"/>
<dbReference type="RefSeq" id="XP_022643559.1">
    <property type="nucleotide sequence ID" value="XM_022787824.1"/>
</dbReference>
<evidence type="ECO:0000256" key="9">
    <source>
        <dbReference type="ARBA" id="ARBA00023163"/>
    </source>
</evidence>
<dbReference type="GO" id="GO:0005667">
    <property type="term" value="C:transcription regulator complex"/>
    <property type="evidence" value="ECO:0007669"/>
    <property type="project" value="TreeGrafter"/>
</dbReference>
<dbReference type="OMA" id="DWHASIT"/>
<dbReference type="RefSeq" id="XP_022643560.1">
    <property type="nucleotide sequence ID" value="XM_022787825.1"/>
</dbReference>
<proteinExistence type="predicted"/>
<evidence type="ECO:0000256" key="13">
    <source>
        <dbReference type="SAM" id="MobiDB-lite"/>
    </source>
</evidence>
<evidence type="ECO:0000256" key="11">
    <source>
        <dbReference type="ARBA" id="ARBA00048017"/>
    </source>
</evidence>
<evidence type="ECO:0000256" key="1">
    <source>
        <dbReference type="ARBA" id="ARBA00004123"/>
    </source>
</evidence>
<evidence type="ECO:0000256" key="6">
    <source>
        <dbReference type="ARBA" id="ARBA00022833"/>
    </source>
</evidence>
<dbReference type="SMART" id="SM00551">
    <property type="entry name" value="ZnF_TAZ"/>
    <property type="match status" value="1"/>
</dbReference>
<feature type="region of interest" description="Disordered" evidence="13">
    <location>
        <begin position="176"/>
        <end position="225"/>
    </location>
</feature>
<evidence type="ECO:0000259" key="15">
    <source>
        <dbReference type="PROSITE" id="PS50952"/>
    </source>
</evidence>
<dbReference type="EnsemblMetazoa" id="XM_022787820">
    <property type="protein sequence ID" value="XP_022643555"/>
    <property type="gene ID" value="LOC111242891"/>
</dbReference>
<dbReference type="GeneID" id="111242891"/>
<evidence type="ECO:0000256" key="7">
    <source>
        <dbReference type="ARBA" id="ARBA00022853"/>
    </source>
</evidence>